<comment type="similarity">
    <text evidence="1">Belongs to the GASA family.</text>
</comment>
<dbReference type="OrthoDB" id="625265at2759"/>
<keyword evidence="2" id="KW-0939">Gibberellin signaling pathway</keyword>
<keyword evidence="3" id="KW-1185">Reference proteome</keyword>
<evidence type="ECO:0000313" key="3">
    <source>
        <dbReference type="Proteomes" id="UP000504621"/>
    </source>
</evidence>
<dbReference type="RefSeq" id="XP_021288232.1">
    <property type="nucleotide sequence ID" value="XM_021432557.1"/>
</dbReference>
<reference evidence="4" key="1">
    <citation type="submission" date="2025-08" db="UniProtKB">
        <authorList>
            <consortium name="RefSeq"/>
        </authorList>
    </citation>
    <scope>IDENTIFICATION</scope>
    <source>
        <tissue evidence="4">Leaf</tissue>
    </source>
</reference>
<dbReference type="GeneID" id="110419486"/>
<dbReference type="PANTHER" id="PTHR23201">
    <property type="entry name" value="EXTENSIN, PROLINE-RICH PROTEIN"/>
    <property type="match status" value="1"/>
</dbReference>
<dbReference type="GO" id="GO:0009740">
    <property type="term" value="P:gibberellic acid mediated signaling pathway"/>
    <property type="evidence" value="ECO:0007669"/>
    <property type="project" value="UniProtKB-KW"/>
</dbReference>
<proteinExistence type="inferred from homology"/>
<protein>
    <submittedName>
        <fullName evidence="4">Gibberellin-regulated protein 11-like</fullName>
    </submittedName>
</protein>
<dbReference type="Proteomes" id="UP000504621">
    <property type="component" value="Unplaced"/>
</dbReference>
<gene>
    <name evidence="4" type="primary">LOC110419486</name>
</gene>
<evidence type="ECO:0000256" key="1">
    <source>
        <dbReference type="ARBA" id="ARBA00010582"/>
    </source>
</evidence>
<evidence type="ECO:0000313" key="4">
    <source>
        <dbReference type="RefSeq" id="XP_021288232.1"/>
    </source>
</evidence>
<evidence type="ECO:0000256" key="2">
    <source>
        <dbReference type="ARBA" id="ARBA00022941"/>
    </source>
</evidence>
<name>A0A6J1ALZ3_9ROSI</name>
<accession>A0A6J1ALZ3</accession>
<dbReference type="AlphaFoldDB" id="A0A6J1ALZ3"/>
<organism evidence="3 4">
    <name type="scientific">Herrania umbratica</name>
    <dbReference type="NCBI Taxonomy" id="108875"/>
    <lineage>
        <taxon>Eukaryota</taxon>
        <taxon>Viridiplantae</taxon>
        <taxon>Streptophyta</taxon>
        <taxon>Embryophyta</taxon>
        <taxon>Tracheophyta</taxon>
        <taxon>Spermatophyta</taxon>
        <taxon>Magnoliopsida</taxon>
        <taxon>eudicotyledons</taxon>
        <taxon>Gunneridae</taxon>
        <taxon>Pentapetalae</taxon>
        <taxon>rosids</taxon>
        <taxon>malvids</taxon>
        <taxon>Malvales</taxon>
        <taxon>Malvaceae</taxon>
        <taxon>Byttnerioideae</taxon>
        <taxon>Herrania</taxon>
    </lineage>
</organism>
<sequence length="140" mass="15511">MSKSYSSSLYIYTNPSARILEGTKLGEIRGKEANRNNKKGEILLTSLQMASSKTTLVLAVLCLLLISEMGTMVAAERQDCQTKCAFRCSKSWKPKMCHKTCNTCCQRCNDGCVPPGPTANRDVCPCYAQMKTHGNRYKCP</sequence>
<dbReference type="Pfam" id="PF02704">
    <property type="entry name" value="GASA"/>
    <property type="match status" value="1"/>
</dbReference>
<dbReference type="PANTHER" id="PTHR23201:SF12">
    <property type="entry name" value="OS05G0432200 PROTEIN"/>
    <property type="match status" value="1"/>
</dbReference>
<dbReference type="InterPro" id="IPR003854">
    <property type="entry name" value="GASA"/>
</dbReference>